<dbReference type="InterPro" id="IPR013762">
    <property type="entry name" value="Integrase-like_cat_sf"/>
</dbReference>
<dbReference type="GO" id="GO:0006310">
    <property type="term" value="P:DNA recombination"/>
    <property type="evidence" value="ECO:0007669"/>
    <property type="project" value="UniProtKB-KW"/>
</dbReference>
<evidence type="ECO:0000256" key="1">
    <source>
        <dbReference type="ARBA" id="ARBA00023172"/>
    </source>
</evidence>
<protein>
    <submittedName>
        <fullName evidence="3">Site-specific tyrosine recombinase XerC</fullName>
    </submittedName>
</protein>
<dbReference type="Gene3D" id="1.10.443.10">
    <property type="entry name" value="Intergrase catalytic core"/>
    <property type="match status" value="1"/>
</dbReference>
<dbReference type="STRING" id="1851148.SMSP2_00882"/>
<reference evidence="4" key="1">
    <citation type="submission" date="2017-02" db="EMBL/GenBank/DDBJ databases">
        <title>Comparative genomics and description of representatives of a novel lineage of planctomycetes thriving in anoxic sediments.</title>
        <authorList>
            <person name="Spring S."/>
            <person name="Bunk B."/>
            <person name="Sproer C."/>
        </authorList>
    </citation>
    <scope>NUCLEOTIDE SEQUENCE [LARGE SCALE GENOMIC DNA]</scope>
    <source>
        <strain evidence="4">SM-Chi-D1</strain>
    </source>
</reference>
<proteinExistence type="predicted"/>
<organism evidence="3 4">
    <name type="scientific">Limihaloglobus sulfuriphilus</name>
    <dbReference type="NCBI Taxonomy" id="1851148"/>
    <lineage>
        <taxon>Bacteria</taxon>
        <taxon>Pseudomonadati</taxon>
        <taxon>Planctomycetota</taxon>
        <taxon>Phycisphaerae</taxon>
        <taxon>Sedimentisphaerales</taxon>
        <taxon>Sedimentisphaeraceae</taxon>
        <taxon>Limihaloglobus</taxon>
    </lineage>
</organism>
<dbReference type="OrthoDB" id="292546at2"/>
<keyword evidence="4" id="KW-1185">Reference proteome</keyword>
<feature type="domain" description="Tyr recombinase" evidence="2">
    <location>
        <begin position="1"/>
        <end position="63"/>
    </location>
</feature>
<dbReference type="Proteomes" id="UP000188181">
    <property type="component" value="Chromosome"/>
</dbReference>
<dbReference type="InterPro" id="IPR002104">
    <property type="entry name" value="Integrase_catalytic"/>
</dbReference>
<dbReference type="AlphaFoldDB" id="A0A1Q2MCY0"/>
<dbReference type="Pfam" id="PF00589">
    <property type="entry name" value="Phage_integrase"/>
    <property type="match status" value="1"/>
</dbReference>
<name>A0A1Q2MCY0_9BACT</name>
<evidence type="ECO:0000313" key="4">
    <source>
        <dbReference type="Proteomes" id="UP000188181"/>
    </source>
</evidence>
<dbReference type="SUPFAM" id="SSF56349">
    <property type="entry name" value="DNA breaking-rejoining enzymes"/>
    <property type="match status" value="1"/>
</dbReference>
<evidence type="ECO:0000313" key="3">
    <source>
        <dbReference type="EMBL" id="AQQ70530.1"/>
    </source>
</evidence>
<dbReference type="InterPro" id="IPR011010">
    <property type="entry name" value="DNA_brk_join_enz"/>
</dbReference>
<dbReference type="GO" id="GO:0015074">
    <property type="term" value="P:DNA integration"/>
    <property type="evidence" value="ECO:0007669"/>
    <property type="project" value="InterPro"/>
</dbReference>
<accession>A0A1Q2MCY0</accession>
<gene>
    <name evidence="3" type="ORF">SMSP2_00882</name>
</gene>
<evidence type="ECO:0000259" key="2">
    <source>
        <dbReference type="PROSITE" id="PS51898"/>
    </source>
</evidence>
<dbReference type="PROSITE" id="PS51898">
    <property type="entry name" value="TYR_RECOMBINASE"/>
    <property type="match status" value="1"/>
</dbReference>
<dbReference type="EMBL" id="CP019646">
    <property type="protein sequence ID" value="AQQ70530.1"/>
    <property type="molecule type" value="Genomic_DNA"/>
</dbReference>
<dbReference type="KEGG" id="pbas:SMSP2_00882"/>
<sequence length="201" mass="22666">MNKCTLRDGDADFHALRHSYCTLLAKSGADLIVSQKLMRHSKTELTANYYTHLYVDDLRTAADRLPDITSYKQSQKKTGTNDTGNYDHNYDYTERQTCTNKNKSGLLTDVKAEAGNPLKGTKNADFEPKTAILQTGGDGIRTHEYRFCKPIPEKIKCFNNNDLQILKIATVTRIDTSKTSTLILSTSQHPYSHHHCHQANS</sequence>
<dbReference type="GO" id="GO:0003677">
    <property type="term" value="F:DNA binding"/>
    <property type="evidence" value="ECO:0007669"/>
    <property type="project" value="InterPro"/>
</dbReference>
<keyword evidence="1" id="KW-0233">DNA recombination</keyword>